<accession>A0A8J4H6N6</accession>
<feature type="transmembrane region" description="Helical" evidence="6">
    <location>
        <begin position="387"/>
        <end position="407"/>
    </location>
</feature>
<comment type="caution">
    <text evidence="7">The sequence shown here is derived from an EMBL/GenBank/DDBJ whole genome shotgun (WGS) entry which is preliminary data.</text>
</comment>
<sequence>MGLDGLSSAAYGPEATLGVLVAAGAPGVGFIQPVTAAIIALLAILYFSYRQTIAAYPQNGGSYTVASANLGAGPGLLAATALMLDYVLNVAVGISAGIGALISAVPVLQPFTLWLCLGVLVGITLINLRGTRESGIAFALPTYLFLATLGFVLVFGVIKAVLAAGHPQPVIAPPPLQTRGAETLGLWLLLRAFASGCTAMTGVEAVSNGVGAFREPKVKHAHRTLTAIVVLLGFLLLGIAFLANVFGIGAMDQTAAGYQSVLSQVIGAVYGRGWFYYLTIAAILAVLSLSANTSFVGFPRICRLLARDSYLPQAFAMPGRRLVYAVGILFLAASAGLLLVVFDGVTDRLIPLFAVGAFLAFTLSQAGMTVHWWRLRGEAGRGVWPRLIINGFGAIATGIALAVILAAKFVEGAWITVIVIPLTLLLLRAIHRYYATLDAAILGEKDRRLSLPNYDPPVVLLPIERWDRLARKALNFAMRISPDVFALHLTALEGPDASAEQATTTHEKRLRADWQRYVERPAKRAGLNPPRLILEPSPFRSMVAPLLRTAIDLEKRFPGRPVTVVLPEVVEGRWWEMVLHTRRAQALRQALLRHGGFNLVVATVPWQTAEPEPAEVIAEEEPEEAKPEEAKPEEAKPEEAKPEEAKPEEAKPEEAKPEEAKPEKVAVAAEAADKTMAK</sequence>
<evidence type="ECO:0000256" key="6">
    <source>
        <dbReference type="SAM" id="Phobius"/>
    </source>
</evidence>
<dbReference type="InterPro" id="IPR053153">
    <property type="entry name" value="APC_K+_Transporter"/>
</dbReference>
<dbReference type="PANTHER" id="PTHR47704:SF1">
    <property type="entry name" value="POTASSIUM TRANSPORTER KIMA"/>
    <property type="match status" value="1"/>
</dbReference>
<evidence type="ECO:0000256" key="1">
    <source>
        <dbReference type="ARBA" id="ARBA00004141"/>
    </source>
</evidence>
<feature type="transmembrane region" description="Helical" evidence="6">
    <location>
        <begin position="413"/>
        <end position="430"/>
    </location>
</feature>
<feature type="transmembrane region" description="Helical" evidence="6">
    <location>
        <begin position="322"/>
        <end position="342"/>
    </location>
</feature>
<evidence type="ECO:0000256" key="3">
    <source>
        <dbReference type="ARBA" id="ARBA00022989"/>
    </source>
</evidence>
<dbReference type="GO" id="GO:0022857">
    <property type="term" value="F:transmembrane transporter activity"/>
    <property type="evidence" value="ECO:0007669"/>
    <property type="project" value="InterPro"/>
</dbReference>
<dbReference type="EMBL" id="DTQM01000011">
    <property type="protein sequence ID" value="HGC41736.1"/>
    <property type="molecule type" value="Genomic_DNA"/>
</dbReference>
<evidence type="ECO:0000256" key="2">
    <source>
        <dbReference type="ARBA" id="ARBA00022692"/>
    </source>
</evidence>
<dbReference type="AlphaFoldDB" id="A0A8J4H6N6"/>
<proteinExistence type="predicted"/>
<feature type="transmembrane region" description="Helical" evidence="6">
    <location>
        <begin position="348"/>
        <end position="375"/>
    </location>
</feature>
<comment type="subcellular location">
    <subcellularLocation>
        <location evidence="1">Membrane</location>
        <topology evidence="1">Multi-pass membrane protein</topology>
    </subcellularLocation>
</comment>
<feature type="transmembrane region" description="Helical" evidence="6">
    <location>
        <begin position="140"/>
        <end position="164"/>
    </location>
</feature>
<keyword evidence="4 6" id="KW-0472">Membrane</keyword>
<feature type="region of interest" description="Disordered" evidence="5">
    <location>
        <begin position="615"/>
        <end position="678"/>
    </location>
</feature>
<dbReference type="GO" id="GO:0016020">
    <property type="term" value="C:membrane"/>
    <property type="evidence" value="ECO:0007669"/>
    <property type="project" value="UniProtKB-SubCell"/>
</dbReference>
<dbReference type="Gene3D" id="1.20.1740.10">
    <property type="entry name" value="Amino acid/polyamine transporter I"/>
    <property type="match status" value="1"/>
</dbReference>
<keyword evidence="2 6" id="KW-0812">Transmembrane</keyword>
<protein>
    <submittedName>
        <fullName evidence="7">APC family permease</fullName>
    </submittedName>
</protein>
<feature type="transmembrane region" description="Helical" evidence="6">
    <location>
        <begin position="224"/>
        <end position="248"/>
    </location>
</feature>
<feature type="transmembrane region" description="Helical" evidence="6">
    <location>
        <begin position="111"/>
        <end position="128"/>
    </location>
</feature>
<organism evidence="7">
    <name type="scientific">Acidicaldus sp</name>
    <dbReference type="NCBI Taxonomy" id="1872105"/>
    <lineage>
        <taxon>Bacteria</taxon>
        <taxon>Pseudomonadati</taxon>
        <taxon>Pseudomonadota</taxon>
        <taxon>Alphaproteobacteria</taxon>
        <taxon>Acetobacterales</taxon>
        <taxon>Acetobacteraceae</taxon>
        <taxon>Acidicaldus</taxon>
    </lineage>
</organism>
<name>A0A8J4H6N6_9PROT</name>
<gene>
    <name evidence="7" type="ORF">ENY07_00695</name>
</gene>
<dbReference type="InterPro" id="IPR002293">
    <property type="entry name" value="AA/rel_permease1"/>
</dbReference>
<reference evidence="7" key="1">
    <citation type="journal article" date="2020" name="mSystems">
        <title>Genome- and Community-Level Interaction Insights into Carbon Utilization and Element Cycling Functions of Hydrothermarchaeota in Hydrothermal Sediment.</title>
        <authorList>
            <person name="Zhou Z."/>
            <person name="Liu Y."/>
            <person name="Xu W."/>
            <person name="Pan J."/>
            <person name="Luo Z.H."/>
            <person name="Li M."/>
        </authorList>
    </citation>
    <scope>NUCLEOTIDE SEQUENCE</scope>
    <source>
        <strain evidence="7">SpSt-997</strain>
    </source>
</reference>
<feature type="transmembrane region" description="Helical" evidence="6">
    <location>
        <begin position="30"/>
        <end position="49"/>
    </location>
</feature>
<evidence type="ECO:0000256" key="5">
    <source>
        <dbReference type="SAM" id="MobiDB-lite"/>
    </source>
</evidence>
<evidence type="ECO:0000256" key="4">
    <source>
        <dbReference type="ARBA" id="ARBA00023136"/>
    </source>
</evidence>
<keyword evidence="3 6" id="KW-1133">Transmembrane helix</keyword>
<dbReference type="PANTHER" id="PTHR47704">
    <property type="entry name" value="POTASSIUM TRANSPORTER KIMA"/>
    <property type="match status" value="1"/>
</dbReference>
<dbReference type="Pfam" id="PF13520">
    <property type="entry name" value="AA_permease_2"/>
    <property type="match status" value="1"/>
</dbReference>
<evidence type="ECO:0000313" key="7">
    <source>
        <dbReference type="EMBL" id="HGC41736.1"/>
    </source>
</evidence>
<feature type="transmembrane region" description="Helical" evidence="6">
    <location>
        <begin position="274"/>
        <end position="301"/>
    </location>
</feature>
<feature type="transmembrane region" description="Helical" evidence="6">
    <location>
        <begin position="184"/>
        <end position="203"/>
    </location>
</feature>
<feature type="compositionally biased region" description="Basic and acidic residues" evidence="5">
    <location>
        <begin position="624"/>
        <end position="664"/>
    </location>
</feature>